<evidence type="ECO:0000313" key="1">
    <source>
        <dbReference type="EMBL" id="HIW08974.1"/>
    </source>
</evidence>
<evidence type="ECO:0000313" key="2">
    <source>
        <dbReference type="Proteomes" id="UP000823933"/>
    </source>
</evidence>
<name>A0A9D1TXB0_9FIRM</name>
<dbReference type="EMBL" id="DXHQ01000074">
    <property type="protein sequence ID" value="HIW08974.1"/>
    <property type="molecule type" value="Genomic_DNA"/>
</dbReference>
<gene>
    <name evidence="1" type="ORF">H9890_06195</name>
</gene>
<dbReference type="Proteomes" id="UP000823933">
    <property type="component" value="Unassembled WGS sequence"/>
</dbReference>
<reference evidence="1" key="2">
    <citation type="submission" date="2021-04" db="EMBL/GenBank/DDBJ databases">
        <authorList>
            <person name="Gilroy R."/>
        </authorList>
    </citation>
    <scope>NUCLEOTIDE SEQUENCE</scope>
    <source>
        <strain evidence="1">ChiHcolR34-3080</strain>
    </source>
</reference>
<reference evidence="1" key="1">
    <citation type="journal article" date="2021" name="PeerJ">
        <title>Extensive microbial diversity within the chicken gut microbiome revealed by metagenomics and culture.</title>
        <authorList>
            <person name="Gilroy R."/>
            <person name="Ravi A."/>
            <person name="Getino M."/>
            <person name="Pursley I."/>
            <person name="Horton D.L."/>
            <person name="Alikhan N.F."/>
            <person name="Baker D."/>
            <person name="Gharbi K."/>
            <person name="Hall N."/>
            <person name="Watson M."/>
            <person name="Adriaenssens E.M."/>
            <person name="Foster-Nyarko E."/>
            <person name="Jarju S."/>
            <person name="Secka A."/>
            <person name="Antonio M."/>
            <person name="Oren A."/>
            <person name="Chaudhuri R.R."/>
            <person name="La Ragione R."/>
            <person name="Hildebrand F."/>
            <person name="Pallen M.J."/>
        </authorList>
    </citation>
    <scope>NUCLEOTIDE SEQUENCE</scope>
    <source>
        <strain evidence="1">ChiHcolR34-3080</strain>
    </source>
</reference>
<accession>A0A9D1TXB0</accession>
<dbReference type="AlphaFoldDB" id="A0A9D1TXB0"/>
<sequence>MMTERFSLLRFAGFRGAHPLAKTGALRQRRLAASSTGRVAPPLPSEAFTAVLKLDNDDD</sequence>
<proteinExistence type="predicted"/>
<comment type="caution">
    <text evidence="1">The sequence shown here is derived from an EMBL/GenBank/DDBJ whole genome shotgun (WGS) entry which is preliminary data.</text>
</comment>
<protein>
    <submittedName>
        <fullName evidence="1">Uncharacterized protein</fullName>
    </submittedName>
</protein>
<organism evidence="1 2">
    <name type="scientific">Candidatus Faecalibacterium intestinigallinarum</name>
    <dbReference type="NCBI Taxonomy" id="2838581"/>
    <lineage>
        <taxon>Bacteria</taxon>
        <taxon>Bacillati</taxon>
        <taxon>Bacillota</taxon>
        <taxon>Clostridia</taxon>
        <taxon>Eubacteriales</taxon>
        <taxon>Oscillospiraceae</taxon>
        <taxon>Faecalibacterium</taxon>
    </lineage>
</organism>